<feature type="compositionally biased region" description="Pro residues" evidence="1">
    <location>
        <begin position="30"/>
        <end position="46"/>
    </location>
</feature>
<keyword evidence="2" id="KW-1133">Transmembrane helix</keyword>
<feature type="transmembrane region" description="Helical" evidence="2">
    <location>
        <begin position="333"/>
        <end position="351"/>
    </location>
</feature>
<feature type="transmembrane region" description="Helical" evidence="2">
    <location>
        <begin position="409"/>
        <end position="433"/>
    </location>
</feature>
<dbReference type="Proteomes" id="UP000464378">
    <property type="component" value="Chromosome"/>
</dbReference>
<dbReference type="Gene3D" id="1.25.40.10">
    <property type="entry name" value="Tetratricopeptide repeat domain"/>
    <property type="match status" value="1"/>
</dbReference>
<dbReference type="AlphaFoldDB" id="A0A6C2YU74"/>
<feature type="transmembrane region" description="Helical" evidence="2">
    <location>
        <begin position="358"/>
        <end position="374"/>
    </location>
</feature>
<feature type="transmembrane region" description="Helical" evidence="2">
    <location>
        <begin position="188"/>
        <end position="205"/>
    </location>
</feature>
<feature type="transmembrane region" description="Helical" evidence="2">
    <location>
        <begin position="166"/>
        <end position="182"/>
    </location>
</feature>
<feature type="transmembrane region" description="Helical" evidence="2">
    <location>
        <begin position="234"/>
        <end position="254"/>
    </location>
</feature>
<gene>
    <name evidence="3" type="ORF">GMBLW1_45000</name>
</gene>
<evidence type="ECO:0000313" key="4">
    <source>
        <dbReference type="Proteomes" id="UP000464378"/>
    </source>
</evidence>
<dbReference type="InterPro" id="IPR011990">
    <property type="entry name" value="TPR-like_helical_dom_sf"/>
</dbReference>
<reference evidence="3" key="1">
    <citation type="submission" date="2019-04" db="EMBL/GenBank/DDBJ databases">
        <authorList>
            <consortium name="Science for Life Laboratories"/>
        </authorList>
    </citation>
    <scope>NUCLEOTIDE SEQUENCE</scope>
    <source>
        <strain evidence="3">MBLW1</strain>
    </source>
</reference>
<feature type="transmembrane region" description="Helical" evidence="2">
    <location>
        <begin position="62"/>
        <end position="86"/>
    </location>
</feature>
<protein>
    <submittedName>
        <fullName evidence="3">Secreted protein: Uncharacterized protein</fullName>
    </submittedName>
</protein>
<evidence type="ECO:0000313" key="3">
    <source>
        <dbReference type="EMBL" id="VIP04693.1"/>
    </source>
</evidence>
<sequence length="1070" mass="119111">MSSADPAPAEPRPNNEQPAAVVSPSVESTLPPPPDTPIPLPPMPPAPPAEVKPSIIQRWPEFFGIVDALFIASLLITGFLIASFAARNSDYLQHLATGRLIAEGTYSFGQDPFAATERTWVNHSWLIDWLTFQTYQFSEPLVVGIKAFLVMALMAVLLLQRQRGEPIWIWTIALFVGLLAIAPRANLQPVVVSYFLLGVLMTVLLREKSTGPVWRLPAIVAGICAVWANCDSWFILGPIVVALVCLGAFIQNVTDPGSVSDTRKKSLLLAVPVSIAACMLSPFHVQVWQLPPEVFDSTLISELRTDPLYRNLFLTPFDGNPSFITTYAEGNPINAIAYFLLLGVSLVAFAVHYARLRWSGLLVWSALAVLSIVHARAIPFFVIVAAPLTAATIVRISREQIGPMTQERIGTLLGLFGRTVVFLLAFVIPALTWPGLLNSYANSPALARRVDWRLTIEPGAERIAQQIRTWRTSGQLPPEIRGVAATPEVSQTCNWIIPTEPTVFDHRYNVGSEQLEDFMALRNALRKLSRSEVSANVRRELLTAMDRLDADYLIIDRFDVGNAAPWPGILLDNSLKLWFLEGRYAIFGRTDRIATKNPTLAKQLKALEYDPVQVAFDPRFEPVSAPRSIEVGAPYTFWDRFIRSPNLRPRAANEAEALGNMYQIAIRKYEAQVNNSMPARWLLLGPASVPLRYSPLPSREMFALSVLQLRAIRQALSESADDPRMFFTLAESYQNLQVPPEFRDPQYVTALRRALNRIPPPKESTRRQGEIGFLASIELSRMHQGQGRLDLAVEMLRQAENYLRYAPPVDATPEGLSKQLKQLEETQWIDPQTRRPAKPEDIVQKRSDDYINFTERQKLPLIARAQAARQIGLVGEAVKIYRESIAAGQFEAETGAEYPLAAADYIGLLLAVGDVERAIETLNMVMPPDDPTALDKLPPQLRAVFERHQFQANWMVGNYPVAAKLFALMDPDSETVPPIAKQLPPMLLGMTGMAGISQFLGDQQILLFQEQLRFEANRALVRGTIALEEGDNPTALVEFRKALNPRGVRTDLPVAVILEQYIAMLEQAAK</sequence>
<dbReference type="EMBL" id="LR586016">
    <property type="protein sequence ID" value="VIP04693.1"/>
    <property type="molecule type" value="Genomic_DNA"/>
</dbReference>
<feature type="transmembrane region" description="Helical" evidence="2">
    <location>
        <begin position="212"/>
        <end position="228"/>
    </location>
</feature>
<keyword evidence="2" id="KW-0472">Membrane</keyword>
<evidence type="ECO:0000256" key="1">
    <source>
        <dbReference type="SAM" id="MobiDB-lite"/>
    </source>
</evidence>
<keyword evidence="2" id="KW-0812">Transmembrane</keyword>
<dbReference type="InParanoid" id="A0A6C2YU74"/>
<feature type="transmembrane region" description="Helical" evidence="2">
    <location>
        <begin position="380"/>
        <end position="397"/>
    </location>
</feature>
<dbReference type="RefSeq" id="WP_162659741.1">
    <property type="nucleotide sequence ID" value="NZ_LR593887.1"/>
</dbReference>
<proteinExistence type="predicted"/>
<accession>A0A6C2YU74</accession>
<name>A0A6C2YU74_9BACT</name>
<dbReference type="EMBL" id="LR593887">
    <property type="protein sequence ID" value="VTS06745.1"/>
    <property type="molecule type" value="Genomic_DNA"/>
</dbReference>
<evidence type="ECO:0000256" key="2">
    <source>
        <dbReference type="SAM" id="Phobius"/>
    </source>
</evidence>
<organism evidence="3">
    <name type="scientific">Tuwongella immobilis</name>
    <dbReference type="NCBI Taxonomy" id="692036"/>
    <lineage>
        <taxon>Bacteria</taxon>
        <taxon>Pseudomonadati</taxon>
        <taxon>Planctomycetota</taxon>
        <taxon>Planctomycetia</taxon>
        <taxon>Gemmatales</taxon>
        <taxon>Gemmataceae</taxon>
        <taxon>Tuwongella</taxon>
    </lineage>
</organism>
<feature type="region of interest" description="Disordered" evidence="1">
    <location>
        <begin position="1"/>
        <end position="46"/>
    </location>
</feature>
<feature type="transmembrane region" description="Helical" evidence="2">
    <location>
        <begin position="266"/>
        <end position="285"/>
    </location>
</feature>
<dbReference type="KEGG" id="tim:GMBLW1_45000"/>
<keyword evidence="4" id="KW-1185">Reference proteome</keyword>
<feature type="transmembrane region" description="Helical" evidence="2">
    <location>
        <begin position="141"/>
        <end position="159"/>
    </location>
</feature>